<dbReference type="PRINTS" id="PR00368">
    <property type="entry name" value="FADPNR"/>
</dbReference>
<dbReference type="SUPFAM" id="SSF51395">
    <property type="entry name" value="FMN-linked oxidoreductases"/>
    <property type="match status" value="1"/>
</dbReference>
<comment type="cofactor">
    <cofactor evidence="1">
        <name>FMN</name>
        <dbReference type="ChEBI" id="CHEBI:58210"/>
    </cofactor>
</comment>
<keyword evidence="4" id="KW-0285">Flavoprotein</keyword>
<dbReference type="Gene3D" id="3.20.20.70">
    <property type="entry name" value="Aldolase class I"/>
    <property type="match status" value="1"/>
</dbReference>
<proteinExistence type="inferred from homology"/>
<dbReference type="NCBIfam" id="TIGR03997">
    <property type="entry name" value="mycofact_OYE_2"/>
    <property type="match status" value="1"/>
</dbReference>
<organism evidence="12 13">
    <name type="scientific">Candidatus Contendobacter odensis Run_B_J11</name>
    <dbReference type="NCBI Taxonomy" id="1400861"/>
    <lineage>
        <taxon>Bacteria</taxon>
        <taxon>Pseudomonadati</taxon>
        <taxon>Pseudomonadota</taxon>
        <taxon>Gammaproteobacteria</taxon>
        <taxon>Candidatus Competibacteraceae</taxon>
        <taxon>Candidatus Contendibacter</taxon>
    </lineage>
</organism>
<evidence type="ECO:0000256" key="6">
    <source>
        <dbReference type="ARBA" id="ARBA00022723"/>
    </source>
</evidence>
<dbReference type="GO" id="GO:0010181">
    <property type="term" value="F:FMN binding"/>
    <property type="evidence" value="ECO:0007669"/>
    <property type="project" value="InterPro"/>
</dbReference>
<evidence type="ECO:0000256" key="3">
    <source>
        <dbReference type="ARBA" id="ARBA00011048"/>
    </source>
</evidence>
<evidence type="ECO:0000313" key="12">
    <source>
        <dbReference type="EMBL" id="CDH45648.1"/>
    </source>
</evidence>
<dbReference type="EMBL" id="CBTK010000194">
    <property type="protein sequence ID" value="CDH45648.1"/>
    <property type="molecule type" value="Genomic_DNA"/>
</dbReference>
<evidence type="ECO:0000256" key="2">
    <source>
        <dbReference type="ARBA" id="ARBA00001966"/>
    </source>
</evidence>
<comment type="cofactor">
    <cofactor evidence="2">
        <name>[4Fe-4S] cluster</name>
        <dbReference type="ChEBI" id="CHEBI:49883"/>
    </cofactor>
</comment>
<dbReference type="GO" id="GO:0016491">
    <property type="term" value="F:oxidoreductase activity"/>
    <property type="evidence" value="ECO:0007669"/>
    <property type="project" value="UniProtKB-KW"/>
</dbReference>
<evidence type="ECO:0000259" key="10">
    <source>
        <dbReference type="Pfam" id="PF00724"/>
    </source>
</evidence>
<dbReference type="InterPro" id="IPR036188">
    <property type="entry name" value="FAD/NAD-bd_sf"/>
</dbReference>
<evidence type="ECO:0000256" key="9">
    <source>
        <dbReference type="ARBA" id="ARBA00023014"/>
    </source>
</evidence>
<feature type="domain" description="NADH:flavin oxidoreductase/NADH oxidase N-terminal" evidence="10">
    <location>
        <begin position="8"/>
        <end position="339"/>
    </location>
</feature>
<dbReference type="AlphaFoldDB" id="A0A7U7J3Y4"/>
<dbReference type="InterPro" id="IPR001155">
    <property type="entry name" value="OxRdtase_FMN_N"/>
</dbReference>
<dbReference type="Pfam" id="PF00724">
    <property type="entry name" value="Oxidored_FMN"/>
    <property type="match status" value="1"/>
</dbReference>
<keyword evidence="13" id="KW-1185">Reference proteome</keyword>
<gene>
    <name evidence="12" type="ORF">BN874_2730002</name>
</gene>
<dbReference type="RefSeq" id="WP_034433582.1">
    <property type="nucleotide sequence ID" value="NZ_CBTK010000194.1"/>
</dbReference>
<dbReference type="InterPro" id="IPR023753">
    <property type="entry name" value="FAD/NAD-binding_dom"/>
</dbReference>
<dbReference type="CDD" id="cd04734">
    <property type="entry name" value="OYE_like_3_FMN"/>
    <property type="match status" value="1"/>
</dbReference>
<sequence length="677" mass="74341">MSTRQRILFTPLKIGTITVKNRIVFAAHLTNYAEDFLPSERHVHYYRERARGGTGLIITEEHSTHPTDHPYEKLIHAFHRRVIPYYQRITRAVHAEGTPILAQINHNGGQGSGMFTRLPAWAPSALADPLFREVAKAVEHEDILEIIQGYARVAAYTREGGFDGVELQCSHSSIVRQFLSRNTNHRDDEYGGSLDNRARLLREIIAAIRNEVGRDYVISVRLCGDELIRHGITLDETVAVARLLEADGLIDLINTSIGTATQTLYMIEASMRIRPDYALFIPSAIRKAVRLPVIGVGRIKDPIQAERILSEGHADLVGIVRGQIADPEFARKARENRTDDIRLCLSCNQECVGRMGLNRWLGCIETPATGREQQLGVGSLTPVAEPKRVLVIGGGPAGLKAAAVAARRGHRVTLLEKEARLGGQVVWAVRVASRAEFGDIVRNLLHEIEQLGVEVQTGVTATLDSVLAAKPDAVIVATGSVPNRFAIPGGDGPEVADVVDILSGAVTPGKRVLIIDRLGFHEATSVAEFLAEQGCEVEVVTPTLYVGQDLGVTLDLENWYRQARRLGIRCTPNHSVLSIDHGVVMALHNYSGQMVHFPKADTVVLAVHRQADDALYHALKADNARATNLLQQVRQVDEDLYQSLKGRVPTLYRIGDCVAPRRAHAAIIEGEQAGRAV</sequence>
<dbReference type="SUPFAM" id="SSF51905">
    <property type="entry name" value="FAD/NAD(P)-binding domain"/>
    <property type="match status" value="1"/>
</dbReference>
<dbReference type="PANTHER" id="PTHR42917:SF2">
    <property type="entry name" value="2,4-DIENOYL-COA REDUCTASE [(2E)-ENOYL-COA-PRODUCING]"/>
    <property type="match status" value="1"/>
</dbReference>
<dbReference type="InterPro" id="IPR051793">
    <property type="entry name" value="NADH:flavin_oxidoreductase"/>
</dbReference>
<evidence type="ECO:0000256" key="1">
    <source>
        <dbReference type="ARBA" id="ARBA00001917"/>
    </source>
</evidence>
<dbReference type="GO" id="GO:0046872">
    <property type="term" value="F:metal ion binding"/>
    <property type="evidence" value="ECO:0007669"/>
    <property type="project" value="UniProtKB-KW"/>
</dbReference>
<evidence type="ECO:0000256" key="5">
    <source>
        <dbReference type="ARBA" id="ARBA00022643"/>
    </source>
</evidence>
<keyword evidence="9" id="KW-0411">Iron-sulfur</keyword>
<dbReference type="Proteomes" id="UP000019184">
    <property type="component" value="Unassembled WGS sequence"/>
</dbReference>
<accession>A0A7U7J3Y4</accession>
<comment type="caution">
    <text evidence="12">The sequence shown here is derived from an EMBL/GenBank/DDBJ whole genome shotgun (WGS) entry which is preliminary data.</text>
</comment>
<evidence type="ECO:0000256" key="8">
    <source>
        <dbReference type="ARBA" id="ARBA00023004"/>
    </source>
</evidence>
<feature type="domain" description="FAD/NAD(P)-binding" evidence="11">
    <location>
        <begin position="388"/>
        <end position="670"/>
    </location>
</feature>
<keyword evidence="5" id="KW-0288">FMN</keyword>
<dbReference type="Gene3D" id="3.50.50.60">
    <property type="entry name" value="FAD/NAD(P)-binding domain"/>
    <property type="match status" value="1"/>
</dbReference>
<dbReference type="Gene3D" id="3.40.50.720">
    <property type="entry name" value="NAD(P)-binding Rossmann-like Domain"/>
    <property type="match status" value="1"/>
</dbReference>
<evidence type="ECO:0000256" key="4">
    <source>
        <dbReference type="ARBA" id="ARBA00022630"/>
    </source>
</evidence>
<dbReference type="InterPro" id="IPR023987">
    <property type="entry name" value="CHP03977_oxidoreductase"/>
</dbReference>
<dbReference type="PRINTS" id="PR00411">
    <property type="entry name" value="PNDRDTASEI"/>
</dbReference>
<evidence type="ECO:0000256" key="7">
    <source>
        <dbReference type="ARBA" id="ARBA00023002"/>
    </source>
</evidence>
<evidence type="ECO:0000313" key="13">
    <source>
        <dbReference type="Proteomes" id="UP000019184"/>
    </source>
</evidence>
<dbReference type="InterPro" id="IPR013785">
    <property type="entry name" value="Aldolase_TIM"/>
</dbReference>
<name>A0A7U7J3Y4_9GAMM</name>
<keyword evidence="7" id="KW-0560">Oxidoreductase</keyword>
<dbReference type="OrthoDB" id="8523426at2"/>
<dbReference type="GO" id="GO:0051536">
    <property type="term" value="F:iron-sulfur cluster binding"/>
    <property type="evidence" value="ECO:0007669"/>
    <property type="project" value="UniProtKB-KW"/>
</dbReference>
<keyword evidence="6" id="KW-0479">Metal-binding</keyword>
<evidence type="ECO:0000259" key="11">
    <source>
        <dbReference type="Pfam" id="PF07992"/>
    </source>
</evidence>
<protein>
    <submittedName>
        <fullName evidence="12">NADH:flavin oxidoreductase/NADH oxidase</fullName>
    </submittedName>
</protein>
<dbReference type="Pfam" id="PF07992">
    <property type="entry name" value="Pyr_redox_2"/>
    <property type="match status" value="1"/>
</dbReference>
<dbReference type="PANTHER" id="PTHR42917">
    <property type="entry name" value="2,4-DIENOYL-COA REDUCTASE"/>
    <property type="match status" value="1"/>
</dbReference>
<reference evidence="12 13" key="1">
    <citation type="journal article" date="2014" name="ISME J.">
        <title>Candidatus Competibacter-lineage genomes retrieved from metagenomes reveal functional metabolic diversity.</title>
        <authorList>
            <person name="McIlroy S.J."/>
            <person name="Albertsen M."/>
            <person name="Andresen E.K."/>
            <person name="Saunders A.M."/>
            <person name="Kristiansen R."/>
            <person name="Stokholm-Bjerregaard M."/>
            <person name="Nielsen K.L."/>
            <person name="Nielsen P.H."/>
        </authorList>
    </citation>
    <scope>NUCLEOTIDE SEQUENCE [LARGE SCALE GENOMIC DNA]</scope>
    <source>
        <strain evidence="12 13">Run_B_J11</strain>
    </source>
</reference>
<comment type="similarity">
    <text evidence="3">In the N-terminal section; belongs to the NADH:flavin oxidoreductase/NADH oxidase family.</text>
</comment>
<keyword evidence="8" id="KW-0408">Iron</keyword>